<evidence type="ECO:0000256" key="1">
    <source>
        <dbReference type="SAM" id="MobiDB-lite"/>
    </source>
</evidence>
<protein>
    <submittedName>
        <fullName evidence="3">Uncharacterized protein</fullName>
    </submittedName>
</protein>
<evidence type="ECO:0000256" key="2">
    <source>
        <dbReference type="SAM" id="Phobius"/>
    </source>
</evidence>
<accession>A0ABW9NNB2</accession>
<organism evidence="3 4">
    <name type="scientific">Streptomyces katsurahamanus</name>
    <dbReference type="NCBI Taxonomy" id="2577098"/>
    <lineage>
        <taxon>Bacteria</taxon>
        <taxon>Bacillati</taxon>
        <taxon>Actinomycetota</taxon>
        <taxon>Actinomycetes</taxon>
        <taxon>Kitasatosporales</taxon>
        <taxon>Streptomycetaceae</taxon>
        <taxon>Streptomyces</taxon>
    </lineage>
</organism>
<proteinExistence type="predicted"/>
<comment type="caution">
    <text evidence="3">The sequence shown here is derived from an EMBL/GenBank/DDBJ whole genome shotgun (WGS) entry which is preliminary data.</text>
</comment>
<feature type="transmembrane region" description="Helical" evidence="2">
    <location>
        <begin position="97"/>
        <end position="117"/>
    </location>
</feature>
<feature type="compositionally biased region" description="Basic residues" evidence="1">
    <location>
        <begin position="24"/>
        <end position="36"/>
    </location>
</feature>
<feature type="region of interest" description="Disordered" evidence="1">
    <location>
        <begin position="24"/>
        <end position="53"/>
    </location>
</feature>
<reference evidence="3 4" key="1">
    <citation type="submission" date="2019-06" db="EMBL/GenBank/DDBJ databases">
        <title>Comparative genomics and metabolomics analyses of clavulanic acid producing Streptomyces species provides insight into specialized metabolism and evolution of beta-lactam biosynthetic gene clusters.</title>
        <authorList>
            <person name="Moore M.A."/>
            <person name="Cruz-Morales P."/>
            <person name="Barona Gomez F."/>
            <person name="Kapil T."/>
        </authorList>
    </citation>
    <scope>NUCLEOTIDE SEQUENCE [LARGE SCALE GENOMIC DNA]</scope>
    <source>
        <strain evidence="3 4">T-272</strain>
    </source>
</reference>
<keyword evidence="2" id="KW-1133">Transmembrane helix</keyword>
<dbReference type="EMBL" id="VDEQ01000034">
    <property type="protein sequence ID" value="MQS34765.1"/>
    <property type="molecule type" value="Genomic_DNA"/>
</dbReference>
<dbReference type="Proteomes" id="UP000460558">
    <property type="component" value="Unassembled WGS sequence"/>
</dbReference>
<sequence length="118" mass="12864">MLKAIVHLIGPLLRLLLPPTGRHRPWSARPSGRHRASGPAQRGTGGGSSSMGGFTAYEWRDPWGPVFRGEDIPLVRPYLVVHEREQNRLRSKRRANLVVVVEGFTMAAFAQTAAGAAG</sequence>
<keyword evidence="2" id="KW-0812">Transmembrane</keyword>
<keyword evidence="4" id="KW-1185">Reference proteome</keyword>
<evidence type="ECO:0000313" key="3">
    <source>
        <dbReference type="EMBL" id="MQS34765.1"/>
    </source>
</evidence>
<evidence type="ECO:0000313" key="4">
    <source>
        <dbReference type="Proteomes" id="UP000460558"/>
    </source>
</evidence>
<keyword evidence="2" id="KW-0472">Membrane</keyword>
<gene>
    <name evidence="3" type="ORF">FFZ77_03760</name>
</gene>
<name>A0ABW9NNB2_9ACTN</name>